<comment type="similarity">
    <text evidence="2 8">Belongs to the PTPS family. QueD subfamily.</text>
</comment>
<dbReference type="PANTHER" id="PTHR12589">
    <property type="entry name" value="PYRUVOYL TETRAHYDROBIOPTERIN SYNTHASE"/>
    <property type="match status" value="1"/>
</dbReference>
<dbReference type="Gene3D" id="3.30.479.10">
    <property type="entry name" value="6-pyruvoyl tetrahydropterin synthase/QueD"/>
    <property type="match status" value="1"/>
</dbReference>
<dbReference type="SUPFAM" id="SSF55620">
    <property type="entry name" value="Tetrahydrobiopterin biosynthesis enzymes-like"/>
    <property type="match status" value="1"/>
</dbReference>
<accession>A0ABN1KAE8</accession>
<dbReference type="PIRSF" id="PIRSF006113">
    <property type="entry name" value="PTP_synth"/>
    <property type="match status" value="1"/>
</dbReference>
<dbReference type="Pfam" id="PF01242">
    <property type="entry name" value="PTPS"/>
    <property type="match status" value="1"/>
</dbReference>
<keyword evidence="4 8" id="KW-0479">Metal-binding</keyword>
<evidence type="ECO:0000256" key="3">
    <source>
        <dbReference type="ARBA" id="ARBA00018141"/>
    </source>
</evidence>
<dbReference type="Proteomes" id="UP001500279">
    <property type="component" value="Unassembled WGS sequence"/>
</dbReference>
<dbReference type="InterPro" id="IPR007115">
    <property type="entry name" value="6-PTP_synth/QueD"/>
</dbReference>
<dbReference type="EMBL" id="BAAAEW010000026">
    <property type="protein sequence ID" value="GAA0760025.1"/>
    <property type="molecule type" value="Genomic_DNA"/>
</dbReference>
<evidence type="ECO:0000256" key="4">
    <source>
        <dbReference type="ARBA" id="ARBA00022723"/>
    </source>
</evidence>
<evidence type="ECO:0000256" key="7">
    <source>
        <dbReference type="ARBA" id="ARBA00048807"/>
    </source>
</evidence>
<gene>
    <name evidence="9" type="ORF">GCM10009107_42070</name>
</gene>
<reference evidence="9 10" key="1">
    <citation type="journal article" date="2019" name="Int. J. Syst. Evol. Microbiol.">
        <title>The Global Catalogue of Microorganisms (GCM) 10K type strain sequencing project: providing services to taxonomists for standard genome sequencing and annotation.</title>
        <authorList>
            <consortium name="The Broad Institute Genomics Platform"/>
            <consortium name="The Broad Institute Genome Sequencing Center for Infectious Disease"/>
            <person name="Wu L."/>
            <person name="Ma J."/>
        </authorList>
    </citation>
    <scope>NUCLEOTIDE SEQUENCE [LARGE SCALE GENOMIC DNA]</scope>
    <source>
        <strain evidence="9 10">JCM 15503</strain>
    </source>
</reference>
<evidence type="ECO:0000313" key="9">
    <source>
        <dbReference type="EMBL" id="GAA0760025.1"/>
    </source>
</evidence>
<evidence type="ECO:0000313" key="10">
    <source>
        <dbReference type="Proteomes" id="UP001500279"/>
    </source>
</evidence>
<protein>
    <recommendedName>
        <fullName evidence="3 8">6-carboxy-5,6,7,8-tetrahydropterin synthase</fullName>
        <ecNumber evidence="8">4.-.-.-</ecNumber>
    </recommendedName>
</protein>
<evidence type="ECO:0000256" key="2">
    <source>
        <dbReference type="ARBA" id="ARBA00008900"/>
    </source>
</evidence>
<evidence type="ECO:0000256" key="8">
    <source>
        <dbReference type="PIRNR" id="PIRNR006113"/>
    </source>
</evidence>
<keyword evidence="6 8" id="KW-0456">Lyase</keyword>
<keyword evidence="8" id="KW-0671">Queuosine biosynthesis</keyword>
<proteinExistence type="inferred from homology"/>
<dbReference type="InterPro" id="IPR038418">
    <property type="entry name" value="6-PTP_synth/QueD_sf"/>
</dbReference>
<dbReference type="PANTHER" id="PTHR12589:SF7">
    <property type="entry name" value="6-PYRUVOYL TETRAHYDROBIOPTERIN SYNTHASE"/>
    <property type="match status" value="1"/>
</dbReference>
<evidence type="ECO:0000256" key="1">
    <source>
        <dbReference type="ARBA" id="ARBA00005061"/>
    </source>
</evidence>
<organism evidence="9 10">
    <name type="scientific">Ideonella azotifigens</name>
    <dbReference type="NCBI Taxonomy" id="513160"/>
    <lineage>
        <taxon>Bacteria</taxon>
        <taxon>Pseudomonadati</taxon>
        <taxon>Pseudomonadota</taxon>
        <taxon>Betaproteobacteria</taxon>
        <taxon>Burkholderiales</taxon>
        <taxon>Sphaerotilaceae</taxon>
        <taxon>Ideonella</taxon>
    </lineage>
</organism>
<comment type="pathway">
    <text evidence="1 8">Purine metabolism; 7-cyano-7-deazaguanine biosynthesis.</text>
</comment>
<comment type="caution">
    <text evidence="9">The sequence shown here is derived from an EMBL/GenBank/DDBJ whole genome shotgun (WGS) entry which is preliminary data.</text>
</comment>
<name>A0ABN1KAE8_9BURK</name>
<comment type="cofactor">
    <cofactor evidence="8">
        <name>Zn(2+)</name>
        <dbReference type="ChEBI" id="CHEBI:29105"/>
    </cofactor>
    <text evidence="8">Binds 1 zinc ion per subunit.</text>
</comment>
<dbReference type="RefSeq" id="WP_141286843.1">
    <property type="nucleotide sequence ID" value="NZ_BAAAEW010000026.1"/>
</dbReference>
<keyword evidence="5 8" id="KW-0862">Zinc</keyword>
<dbReference type="EC" id="4.-.-.-" evidence="8"/>
<comment type="catalytic activity">
    <reaction evidence="7 8">
        <text>7,8-dihydroneopterin 3'-triphosphate + H2O = 6-carboxy-5,6,7,8-tetrahydropterin + triphosphate + acetaldehyde + 2 H(+)</text>
        <dbReference type="Rhea" id="RHEA:27966"/>
        <dbReference type="ChEBI" id="CHEBI:15343"/>
        <dbReference type="ChEBI" id="CHEBI:15377"/>
        <dbReference type="ChEBI" id="CHEBI:15378"/>
        <dbReference type="ChEBI" id="CHEBI:18036"/>
        <dbReference type="ChEBI" id="CHEBI:58462"/>
        <dbReference type="ChEBI" id="CHEBI:61032"/>
        <dbReference type="EC" id="4.1.2.50"/>
    </reaction>
</comment>
<evidence type="ECO:0000256" key="6">
    <source>
        <dbReference type="ARBA" id="ARBA00023239"/>
    </source>
</evidence>
<keyword evidence="10" id="KW-1185">Reference proteome</keyword>
<sequence>MKYELSQRFYFEAAHTLRRTVDVEPSLRIHGHTYIAEVTLAGQPAADSGMVVDLGHLRRAIETLRLELDHRLLDEVHGLGPATLENLCAYIWRAMELLYSSKLARVEVRREASGDACRLVR</sequence>
<evidence type="ECO:0000256" key="5">
    <source>
        <dbReference type="ARBA" id="ARBA00022833"/>
    </source>
</evidence>